<organism evidence="1 2">
    <name type="scientific">Hufsiella arboris</name>
    <dbReference type="NCBI Taxonomy" id="2695275"/>
    <lineage>
        <taxon>Bacteria</taxon>
        <taxon>Pseudomonadati</taxon>
        <taxon>Bacteroidota</taxon>
        <taxon>Sphingobacteriia</taxon>
        <taxon>Sphingobacteriales</taxon>
        <taxon>Sphingobacteriaceae</taxon>
        <taxon>Hufsiella</taxon>
    </lineage>
</organism>
<gene>
    <name evidence="1" type="ORF">GS399_17570</name>
</gene>
<name>A0A7K1YDW4_9SPHI</name>
<keyword evidence="2" id="KW-1185">Reference proteome</keyword>
<accession>A0A7K1YDW4</accession>
<dbReference type="RefSeq" id="WP_160845963.1">
    <property type="nucleotide sequence ID" value="NZ_WVHT01000010.1"/>
</dbReference>
<sequence length="225" mass="26489">MNFLSHYYFDREVTNPERILGMVLPDLLKNANKKWVIHPNRHHAALRADKDLNNILEGWNRHLAVDAYFHSSDFFYRHTQQIRTAIAPLITDSPVRPSFLAHIGLELMLDSLLITQNQLDAHNFYTLIASVNSKKVDNFLKVNQIFHTNSFFDFFEEFISSAYLHSYSDYESITYALEKICMRLWNKPFTIAQKSQLTDTFNAYQEVLLKDYQLIFDQIESEIND</sequence>
<evidence type="ECO:0008006" key="3">
    <source>
        <dbReference type="Google" id="ProtNLM"/>
    </source>
</evidence>
<protein>
    <recommendedName>
        <fullName evidence="3">DUF479 domain-containing protein</fullName>
    </recommendedName>
</protein>
<dbReference type="AlphaFoldDB" id="A0A7K1YDW4"/>
<evidence type="ECO:0000313" key="1">
    <source>
        <dbReference type="EMBL" id="MXV52785.1"/>
    </source>
</evidence>
<evidence type="ECO:0000313" key="2">
    <source>
        <dbReference type="Proteomes" id="UP000466586"/>
    </source>
</evidence>
<dbReference type="Proteomes" id="UP000466586">
    <property type="component" value="Unassembled WGS sequence"/>
</dbReference>
<comment type="caution">
    <text evidence="1">The sequence shown here is derived from an EMBL/GenBank/DDBJ whole genome shotgun (WGS) entry which is preliminary data.</text>
</comment>
<dbReference type="EMBL" id="WVHT01000010">
    <property type="protein sequence ID" value="MXV52785.1"/>
    <property type="molecule type" value="Genomic_DNA"/>
</dbReference>
<proteinExistence type="predicted"/>
<reference evidence="1 2" key="1">
    <citation type="submission" date="2019-11" db="EMBL/GenBank/DDBJ databases">
        <title>Pedobacter sp. HMF7647 Genome sequencing and assembly.</title>
        <authorList>
            <person name="Kang H."/>
            <person name="Kim H."/>
            <person name="Joh K."/>
        </authorList>
    </citation>
    <scope>NUCLEOTIDE SEQUENCE [LARGE SCALE GENOMIC DNA]</scope>
    <source>
        <strain evidence="1 2">HMF7647</strain>
    </source>
</reference>